<protein>
    <submittedName>
        <fullName evidence="2">Uncharacterized protein</fullName>
    </submittedName>
</protein>
<keyword evidence="1" id="KW-1133">Transmembrane helix</keyword>
<dbReference type="EMBL" id="MFNE01000014">
    <property type="protein sequence ID" value="OGG96373.1"/>
    <property type="molecule type" value="Genomic_DNA"/>
</dbReference>
<accession>A0A1F6GE45</accession>
<reference evidence="2 3" key="1">
    <citation type="journal article" date="2016" name="Nat. Commun.">
        <title>Thousands of microbial genomes shed light on interconnected biogeochemical processes in an aquifer system.</title>
        <authorList>
            <person name="Anantharaman K."/>
            <person name="Brown C.T."/>
            <person name="Hug L.A."/>
            <person name="Sharon I."/>
            <person name="Castelle C.J."/>
            <person name="Probst A.J."/>
            <person name="Thomas B.C."/>
            <person name="Singh A."/>
            <person name="Wilkins M.J."/>
            <person name="Karaoz U."/>
            <person name="Brodie E.L."/>
            <person name="Williams K.H."/>
            <person name="Hubbard S.S."/>
            <person name="Banfield J.F."/>
        </authorList>
    </citation>
    <scope>NUCLEOTIDE SEQUENCE [LARGE SCALE GENOMIC DNA]</scope>
</reference>
<feature type="transmembrane region" description="Helical" evidence="1">
    <location>
        <begin position="324"/>
        <end position="346"/>
    </location>
</feature>
<evidence type="ECO:0000256" key="1">
    <source>
        <dbReference type="SAM" id="Phobius"/>
    </source>
</evidence>
<feature type="transmembrane region" description="Helical" evidence="1">
    <location>
        <begin position="703"/>
        <end position="723"/>
    </location>
</feature>
<name>A0A1F6GE45_9PROT</name>
<organism evidence="2 3">
    <name type="scientific">Candidatus Lambdaproteobacteria bacterium RIFOXYD2_FULL_50_16</name>
    <dbReference type="NCBI Taxonomy" id="1817772"/>
    <lineage>
        <taxon>Bacteria</taxon>
        <taxon>Pseudomonadati</taxon>
        <taxon>Pseudomonadota</taxon>
        <taxon>Candidatus Lambdaproteobacteria</taxon>
    </lineage>
</organism>
<keyword evidence="1" id="KW-0812">Transmembrane</keyword>
<comment type="caution">
    <text evidence="2">The sequence shown here is derived from an EMBL/GenBank/DDBJ whole genome shotgun (WGS) entry which is preliminary data.</text>
</comment>
<dbReference type="SUPFAM" id="SSF49899">
    <property type="entry name" value="Concanavalin A-like lectins/glucanases"/>
    <property type="match status" value="1"/>
</dbReference>
<gene>
    <name evidence="2" type="ORF">A2527_02085</name>
</gene>
<keyword evidence="1" id="KW-0472">Membrane</keyword>
<dbReference type="Proteomes" id="UP000178449">
    <property type="component" value="Unassembled WGS sequence"/>
</dbReference>
<feature type="transmembrane region" description="Helical" evidence="1">
    <location>
        <begin position="267"/>
        <end position="285"/>
    </location>
</feature>
<evidence type="ECO:0000313" key="3">
    <source>
        <dbReference type="Proteomes" id="UP000178449"/>
    </source>
</evidence>
<feature type="transmembrane region" description="Helical" evidence="1">
    <location>
        <begin position="642"/>
        <end position="662"/>
    </location>
</feature>
<feature type="transmembrane region" description="Helical" evidence="1">
    <location>
        <begin position="609"/>
        <end position="630"/>
    </location>
</feature>
<proteinExistence type="predicted"/>
<feature type="transmembrane region" description="Helical" evidence="1">
    <location>
        <begin position="454"/>
        <end position="470"/>
    </location>
</feature>
<feature type="transmembrane region" description="Helical" evidence="1">
    <location>
        <begin position="12"/>
        <end position="31"/>
    </location>
</feature>
<feature type="transmembrane region" description="Helical" evidence="1">
    <location>
        <begin position="428"/>
        <end position="448"/>
    </location>
</feature>
<dbReference type="AlphaFoldDB" id="A0A1F6GE45"/>
<dbReference type="InterPro" id="IPR013320">
    <property type="entry name" value="ConA-like_dom_sf"/>
</dbReference>
<evidence type="ECO:0000313" key="2">
    <source>
        <dbReference type="EMBL" id="OGG96373.1"/>
    </source>
</evidence>
<feature type="transmembrane region" description="Helical" evidence="1">
    <location>
        <begin position="532"/>
        <end position="550"/>
    </location>
</feature>
<feature type="transmembrane region" description="Helical" evidence="1">
    <location>
        <begin position="674"/>
        <end position="691"/>
    </location>
</feature>
<feature type="transmembrane region" description="Helical" evidence="1">
    <location>
        <begin position="399"/>
        <end position="421"/>
    </location>
</feature>
<sequence length="999" mass="113683">MFQLISKRFGRARFFFAPLLLLGIFLAGWMLPKYFNGTWIRTAGQIPSSGLVGYHYLQKINSNLEAKLLQKIRSKLFARRGAKKQVTWPLVTQNEWEWLGWPKQSPAGEVTYAFIFDLDPARKTPPRQEILRDEPIPSDQRLSPRLLVWVKNGNHLVSEINLPGQAPITLDFPLLETDGQLVSYWIDAHHNRYAIYLNGKERYQANLGSAPVTWPAPAHLRLSTHGPKGGVQVKEIGVWNRKLNPDELGRLRYFYTKARYDEALFRTYFWVALGLGLIFVLVRFYPGKGDLSSDQGPWGLSWAHFKKGPWSLAKKAFFTSQLFILSRWTLPLSLLSVALYLPALLLDFGIHNDYLFEQGKDDLLMGYPEATFLAKRGRILNAILLSTQFSFVTKVSDLAIARAIAVATSLLVAWLISWFLFRKVKLSAPVSAAMGFLIILLPSVQLYVLWVTNYANLVSLLFSILAYLLWDSGVGQKKGRWPKYGLGFFFLLVSFFTYPPNSFFFLVLAIAKFLFEQAALRKTKVVRLTLDVIFQVAGIGSYYLLQKFIIPPILVALSWAGEDVFGKTGAVMYAFDPQFSLGAKLNIIQQVSEVAWGLHWAVLPTENDWSVHLTLLIFLGLFGLLAIINFGRQDLAKKLPAFLLSLVGVVGTILLVNAPYIMREEAPLSYRISLPYTAILVLVLLWGFFSLEKILVRQPAKYAARFGITAFMLSVFVIAGINITRVSVEKHFEYGSLKASMGEANINQIQLVHAILAPNWSGFTGKMSRDFALGCFQTHNISCLELLKRVYQEAGGWKNIVYHVISPTPDHYIKHQPHYINELGADHFYDANHYRIDKEYDYGVTLKEIQTQAYLREWYKVWGYNEPEDPVSWQVAREAKAADIIGVRWMVDTEKRSVIAFDSHSAPYQIKPFSVIFRSQNNEVATIKWRLVGSYDQVSWTELGSGALLPLKRDQPTNIPFWPPGDYPHYRFFATFLEPVPTDGKVILGTIHDYKPFSF</sequence>